<keyword evidence="3" id="KW-1185">Reference proteome</keyword>
<dbReference type="RefSeq" id="WP_011585146.1">
    <property type="nucleotide sequence ID" value="NC_008255.1"/>
</dbReference>
<organism evidence="2 3">
    <name type="scientific">Cytophaga hutchinsonii (strain ATCC 33406 / DSM 1761 / CIP 103989 / NBRC 15051 / NCIMB 9469 / D465)</name>
    <dbReference type="NCBI Taxonomy" id="269798"/>
    <lineage>
        <taxon>Bacteria</taxon>
        <taxon>Pseudomonadati</taxon>
        <taxon>Bacteroidota</taxon>
        <taxon>Cytophagia</taxon>
        <taxon>Cytophagales</taxon>
        <taxon>Cytophagaceae</taxon>
        <taxon>Cytophaga</taxon>
    </lineage>
</organism>
<dbReference type="AlphaFoldDB" id="A0A6N4SRT4"/>
<evidence type="ECO:0000313" key="2">
    <source>
        <dbReference type="EMBL" id="ABG59029.1"/>
    </source>
</evidence>
<sequence length="166" mass="18910">MKNNILKLSIVFVLGLVSMFALLSFTNQNQATTSSPAFNALGKDTAHAFVKIPKITKYYTKDELNKMPKLDLIRIYKSRLAYLIEILPFLSLHPEPGATFNDMSIPETEVNIAHLEKEAKNKADFVNSLNETLDDVIPYSEKTNIVWSILYFDEMIKGSNYTEKQK</sequence>
<dbReference type="KEGG" id="chu:CHU_1762"/>
<keyword evidence="1" id="KW-0732">Signal</keyword>
<evidence type="ECO:0000313" key="3">
    <source>
        <dbReference type="Proteomes" id="UP000001822"/>
    </source>
</evidence>
<feature type="chain" id="PRO_5026989695" evidence="1">
    <location>
        <begin position="24"/>
        <end position="166"/>
    </location>
</feature>
<dbReference type="Proteomes" id="UP000001822">
    <property type="component" value="Chromosome"/>
</dbReference>
<name>A0A6N4SRT4_CYTH3</name>
<reference evidence="2 3" key="1">
    <citation type="journal article" date="2007" name="Appl. Environ. Microbiol.">
        <title>Genome sequence of the cellulolytic gliding bacterium Cytophaga hutchinsonii.</title>
        <authorList>
            <person name="Xie G."/>
            <person name="Bruce D.C."/>
            <person name="Challacombe J.F."/>
            <person name="Chertkov O."/>
            <person name="Detter J.C."/>
            <person name="Gilna P."/>
            <person name="Han C.S."/>
            <person name="Lucas S."/>
            <person name="Misra M."/>
            <person name="Myers G.L."/>
            <person name="Richardson P."/>
            <person name="Tapia R."/>
            <person name="Thayer N."/>
            <person name="Thompson L.S."/>
            <person name="Brettin T.S."/>
            <person name="Henrissat B."/>
            <person name="Wilson D.B."/>
            <person name="McBride M.J."/>
        </authorList>
    </citation>
    <scope>NUCLEOTIDE SEQUENCE [LARGE SCALE GENOMIC DNA]</scope>
    <source>
        <strain evidence="3">ATCC 33406 / DSM 1761 / CIP 103989 / NBRC 15051 / NCIMB 9469 / D465</strain>
    </source>
</reference>
<evidence type="ECO:0000256" key="1">
    <source>
        <dbReference type="SAM" id="SignalP"/>
    </source>
</evidence>
<accession>A0A6N4SRT4</accession>
<protein>
    <submittedName>
        <fullName evidence="2">Uncharacterized protein</fullName>
    </submittedName>
</protein>
<feature type="signal peptide" evidence="1">
    <location>
        <begin position="1"/>
        <end position="23"/>
    </location>
</feature>
<dbReference type="EMBL" id="CP000383">
    <property type="protein sequence ID" value="ABG59029.1"/>
    <property type="molecule type" value="Genomic_DNA"/>
</dbReference>
<dbReference type="OrthoDB" id="1161684at2"/>
<proteinExistence type="predicted"/>
<gene>
    <name evidence="2" type="ordered locus">CHU_1762</name>
</gene>